<dbReference type="RefSeq" id="WP_305470554.1">
    <property type="nucleotide sequence ID" value="NZ_CP117451.1"/>
</dbReference>
<proteinExistence type="predicted"/>
<dbReference type="Proteomes" id="UP001224838">
    <property type="component" value="Chromosome"/>
</dbReference>
<dbReference type="EMBL" id="CP117451">
    <property type="protein sequence ID" value="WLH03384.1"/>
    <property type="molecule type" value="Genomic_DNA"/>
</dbReference>
<reference evidence="1 2" key="1">
    <citation type="submission" date="2023-02" db="EMBL/GenBank/DDBJ databases">
        <title>Evolution of Hrp T3SS in non-pathogenic Pseudomonas fluorescens.</title>
        <authorList>
            <person name="Liao K."/>
            <person name="Wei H."/>
            <person name="Gu Y."/>
        </authorList>
    </citation>
    <scope>NUCLEOTIDE SEQUENCE [LARGE SCALE GENOMIC DNA]</scope>
    <source>
        <strain evidence="1 2">FP2034</strain>
    </source>
</reference>
<organism evidence="1 2">
    <name type="scientific">Pseudomonas beijingensis</name>
    <dbReference type="NCBI Taxonomy" id="2954101"/>
    <lineage>
        <taxon>Bacteria</taxon>
        <taxon>Pseudomonadati</taxon>
        <taxon>Pseudomonadota</taxon>
        <taxon>Gammaproteobacteria</taxon>
        <taxon>Pseudomonadales</taxon>
        <taxon>Pseudomonadaceae</taxon>
        <taxon>Pseudomonas</taxon>
    </lineage>
</organism>
<evidence type="ECO:0000313" key="2">
    <source>
        <dbReference type="Proteomes" id="UP001224838"/>
    </source>
</evidence>
<name>A0ABY9FJI5_9PSED</name>
<evidence type="ECO:0000313" key="1">
    <source>
        <dbReference type="EMBL" id="WLH03384.1"/>
    </source>
</evidence>
<protein>
    <submittedName>
        <fullName evidence="1">Uncharacterized protein</fullName>
    </submittedName>
</protein>
<gene>
    <name evidence="1" type="ORF">PSH92_11090</name>
</gene>
<keyword evidence="2" id="KW-1185">Reference proteome</keyword>
<sequence length="166" mass="18777">MNSDVDENAFVALMQKEITNRATARYAIGAILGRDQPQEAVQFWSSYQALEALNEEVYAAPAAQLGVEPNRFSAWLKGHSAALYYWLAPKRMITTMAQATGEYYQELRADAAQVPARHEDFYQYVLRQEKVQVEAFTLADKDDYATASERLAAFVEAQRNTLVRAE</sequence>
<accession>A0ABY9FJI5</accession>